<dbReference type="Proteomes" id="UP001596512">
    <property type="component" value="Unassembled WGS sequence"/>
</dbReference>
<dbReference type="SUPFAM" id="SSF53901">
    <property type="entry name" value="Thiolase-like"/>
    <property type="match status" value="1"/>
</dbReference>
<sequence length="344" mass="36160">MPSAVIRGIGAALPPPVDQRAMWDDHFRDRLGGDRTAERIFAGSGVRRRHAVADPRVEDVAEWSTAARMRRYGEAAPALAHRAVRAALADADLDAADVGLLAVASCTGYGTPGVDIELAGSLPLDPRARRLLVGHMGCYAALPGLDSVGDYVRANSRPAVLLCLELTSLHAQPATTDPEQVVCHALFGDAAVALVLLPDDGPGLRVADTAWRTHPGTSDHMTWQVTDLGFRMGLSRRVPDVLGDEVELLAKDLLDPHGLTPADVDRWAVHPGGPRILDTVERGLGLAPDALAVSRHVLAEYGNCSSATVPLILGQLAPSPGETVVAMAFGPGLTLSGALLVAQD</sequence>
<dbReference type="Gene3D" id="3.40.47.10">
    <property type="match status" value="2"/>
</dbReference>
<evidence type="ECO:0000259" key="3">
    <source>
        <dbReference type="Pfam" id="PF00195"/>
    </source>
</evidence>
<dbReference type="InterPro" id="IPR011141">
    <property type="entry name" value="Polyketide_synthase_type-III"/>
</dbReference>
<dbReference type="Pfam" id="PF02797">
    <property type="entry name" value="Chal_sti_synt_C"/>
    <property type="match status" value="1"/>
</dbReference>
<name>A0ABW2TP56_9PSEU</name>
<dbReference type="InterPro" id="IPR012328">
    <property type="entry name" value="Chalcone/stilbene_synt_C"/>
</dbReference>
<comment type="caution">
    <text evidence="5">The sequence shown here is derived from an EMBL/GenBank/DDBJ whole genome shotgun (WGS) entry which is preliminary data.</text>
</comment>
<reference evidence="6" key="1">
    <citation type="journal article" date="2019" name="Int. J. Syst. Evol. Microbiol.">
        <title>The Global Catalogue of Microorganisms (GCM) 10K type strain sequencing project: providing services to taxonomists for standard genome sequencing and annotation.</title>
        <authorList>
            <consortium name="The Broad Institute Genomics Platform"/>
            <consortium name="The Broad Institute Genome Sequencing Center for Infectious Disease"/>
            <person name="Wu L."/>
            <person name="Ma J."/>
        </authorList>
    </citation>
    <scope>NUCLEOTIDE SEQUENCE [LARGE SCALE GENOMIC DNA]</scope>
    <source>
        <strain evidence="6">JCM 17695</strain>
    </source>
</reference>
<accession>A0ABW2TP56</accession>
<comment type="similarity">
    <text evidence="1">Belongs to the thiolase-like superfamily. Chalcone/stilbene synthases family.</text>
</comment>
<keyword evidence="2" id="KW-0808">Transferase</keyword>
<protein>
    <submittedName>
        <fullName evidence="5">Type III polyketide synthase</fullName>
    </submittedName>
</protein>
<proteinExistence type="inferred from homology"/>
<dbReference type="PANTHER" id="PTHR11877">
    <property type="entry name" value="HYDROXYMETHYLGLUTARYL-COA SYNTHASE"/>
    <property type="match status" value="1"/>
</dbReference>
<dbReference type="PIRSF" id="PIRSF000451">
    <property type="entry name" value="PKS_III"/>
    <property type="match status" value="1"/>
</dbReference>
<evidence type="ECO:0000259" key="4">
    <source>
        <dbReference type="Pfam" id="PF02797"/>
    </source>
</evidence>
<evidence type="ECO:0000256" key="2">
    <source>
        <dbReference type="ARBA" id="ARBA00022679"/>
    </source>
</evidence>
<dbReference type="InterPro" id="IPR001099">
    <property type="entry name" value="Chalcone/stilbene_synt_N"/>
</dbReference>
<dbReference type="EMBL" id="JBHTEY010000004">
    <property type="protein sequence ID" value="MFC7614578.1"/>
    <property type="molecule type" value="Genomic_DNA"/>
</dbReference>
<dbReference type="InterPro" id="IPR016039">
    <property type="entry name" value="Thiolase-like"/>
</dbReference>
<evidence type="ECO:0000313" key="6">
    <source>
        <dbReference type="Proteomes" id="UP001596512"/>
    </source>
</evidence>
<keyword evidence="6" id="KW-1185">Reference proteome</keyword>
<dbReference type="PANTHER" id="PTHR11877:SF46">
    <property type="entry name" value="TYPE III POLYKETIDE SYNTHASE A"/>
    <property type="match status" value="1"/>
</dbReference>
<dbReference type="CDD" id="cd00831">
    <property type="entry name" value="CHS_like"/>
    <property type="match status" value="1"/>
</dbReference>
<evidence type="ECO:0000256" key="1">
    <source>
        <dbReference type="ARBA" id="ARBA00005531"/>
    </source>
</evidence>
<dbReference type="Pfam" id="PF00195">
    <property type="entry name" value="Chal_sti_synt_N"/>
    <property type="match status" value="1"/>
</dbReference>
<feature type="domain" description="Chalcone/stilbene synthase C-terminal" evidence="4">
    <location>
        <begin position="214"/>
        <end position="340"/>
    </location>
</feature>
<gene>
    <name evidence="5" type="ORF">ACFQV2_14635</name>
</gene>
<evidence type="ECO:0000313" key="5">
    <source>
        <dbReference type="EMBL" id="MFC7614578.1"/>
    </source>
</evidence>
<feature type="domain" description="Chalcone/stilbene synthase N-terminal" evidence="3">
    <location>
        <begin position="4"/>
        <end position="196"/>
    </location>
</feature>
<organism evidence="5 6">
    <name type="scientific">Actinokineospora soli</name>
    <dbReference type="NCBI Taxonomy" id="1048753"/>
    <lineage>
        <taxon>Bacteria</taxon>
        <taxon>Bacillati</taxon>
        <taxon>Actinomycetota</taxon>
        <taxon>Actinomycetes</taxon>
        <taxon>Pseudonocardiales</taxon>
        <taxon>Pseudonocardiaceae</taxon>
        <taxon>Actinokineospora</taxon>
    </lineage>
</organism>